<proteinExistence type="predicted"/>
<dbReference type="EMBL" id="DAKRPA010000095">
    <property type="protein sequence ID" value="DAZ98853.1"/>
    <property type="molecule type" value="Genomic_DNA"/>
</dbReference>
<evidence type="ECO:0000313" key="2">
    <source>
        <dbReference type="Proteomes" id="UP001146120"/>
    </source>
</evidence>
<accession>A0AAV2YYJ7</accession>
<dbReference type="Proteomes" id="UP001146120">
    <property type="component" value="Unassembled WGS sequence"/>
</dbReference>
<evidence type="ECO:0000313" key="1">
    <source>
        <dbReference type="EMBL" id="DAZ98853.1"/>
    </source>
</evidence>
<comment type="caution">
    <text evidence="1">The sequence shown here is derived from an EMBL/GenBank/DDBJ whole genome shotgun (WGS) entry which is preliminary data.</text>
</comment>
<sequence>MRPTTPVCNERLRDDNYYLGKALAIVAQMLSSSYQAMIREARSARDAWVILRVFFVKRKLHNRIQLRKELYV</sequence>
<dbReference type="Pfam" id="PF14223">
    <property type="entry name" value="Retrotran_gag_2"/>
    <property type="match status" value="1"/>
</dbReference>
<reference evidence="1" key="2">
    <citation type="journal article" date="2023" name="Microbiol Resour">
        <title>Decontamination and Annotation of the Draft Genome Sequence of the Oomycete Lagenidium giganteum ARSEF 373.</title>
        <authorList>
            <person name="Morgan W.R."/>
            <person name="Tartar A."/>
        </authorList>
    </citation>
    <scope>NUCLEOTIDE SEQUENCE</scope>
    <source>
        <strain evidence="1">ARSEF 373</strain>
    </source>
</reference>
<reference evidence="1" key="1">
    <citation type="submission" date="2022-11" db="EMBL/GenBank/DDBJ databases">
        <authorList>
            <person name="Morgan W.R."/>
            <person name="Tartar A."/>
        </authorList>
    </citation>
    <scope>NUCLEOTIDE SEQUENCE</scope>
    <source>
        <strain evidence="1">ARSEF 373</strain>
    </source>
</reference>
<keyword evidence="2" id="KW-1185">Reference proteome</keyword>
<gene>
    <name evidence="1" type="ORF">N0F65_002578</name>
</gene>
<dbReference type="AlphaFoldDB" id="A0AAV2YYJ7"/>
<protein>
    <submittedName>
        <fullName evidence="1">Uncharacterized protein</fullName>
    </submittedName>
</protein>
<organism evidence="1 2">
    <name type="scientific">Lagenidium giganteum</name>
    <dbReference type="NCBI Taxonomy" id="4803"/>
    <lineage>
        <taxon>Eukaryota</taxon>
        <taxon>Sar</taxon>
        <taxon>Stramenopiles</taxon>
        <taxon>Oomycota</taxon>
        <taxon>Peronosporomycetes</taxon>
        <taxon>Pythiales</taxon>
        <taxon>Pythiaceae</taxon>
    </lineage>
</organism>
<name>A0AAV2YYJ7_9STRA</name>